<protein>
    <recommendedName>
        <fullName evidence="6 7">Small ribosomal subunit protein uS7c</fullName>
    </recommendedName>
</protein>
<keyword evidence="10" id="KW-0934">Plastid</keyword>
<gene>
    <name evidence="7 10" type="primary">rps7</name>
</gene>
<dbReference type="AlphaFoldDB" id="A0A166QHQ2"/>
<comment type="similarity">
    <text evidence="1 7 8">Belongs to the universal ribosomal protein uS7 family.</text>
</comment>
<evidence type="ECO:0000256" key="7">
    <source>
        <dbReference type="HAMAP-Rule" id="MF_00480"/>
    </source>
</evidence>
<feature type="domain" description="Small ribosomal subunit protein uS7" evidence="9">
    <location>
        <begin position="3"/>
        <end position="149"/>
    </location>
</feature>
<evidence type="ECO:0000256" key="2">
    <source>
        <dbReference type="ARBA" id="ARBA00022730"/>
    </source>
</evidence>
<sequence length="156" mass="17787">MSRRKTPQKRTINPDPIYHSRLVSMLVNRILQSGKKTLAQQIFYQAMKKIEESTQQDPVEVLRQAVLNVTPLLEVKARRVGGSTYQVPLEVSSERGTTLALRWLIKSARTRPGNEMVSKLANEIIDASNQTGNAIRKREETHKMAEANKAFAHFRF</sequence>
<dbReference type="PANTHER" id="PTHR11205">
    <property type="entry name" value="RIBOSOMAL PROTEIN S7"/>
    <property type="match status" value="1"/>
</dbReference>
<keyword evidence="10" id="KW-0150">Chloroplast</keyword>
<name>A0A166QHQ2_9CHLO</name>
<evidence type="ECO:0000256" key="4">
    <source>
        <dbReference type="ARBA" id="ARBA00022980"/>
    </source>
</evidence>
<evidence type="ECO:0000313" key="10">
    <source>
        <dbReference type="EMBL" id="ANA56893.1"/>
    </source>
</evidence>
<organism evidence="10">
    <name type="scientific">Cymbomonas tetramitiformis</name>
    <dbReference type="NCBI Taxonomy" id="36881"/>
    <lineage>
        <taxon>Eukaryota</taxon>
        <taxon>Viridiplantae</taxon>
        <taxon>Chlorophyta</taxon>
        <taxon>Pyramimonadophyceae</taxon>
        <taxon>Pyramimonadales</taxon>
        <taxon>Pyramimonadaceae</taxon>
        <taxon>Cymbomonas</taxon>
    </lineage>
</organism>
<dbReference type="RefSeq" id="YP_009252759.1">
    <property type="nucleotide sequence ID" value="NC_030169.1"/>
</dbReference>
<evidence type="ECO:0000256" key="5">
    <source>
        <dbReference type="ARBA" id="ARBA00023274"/>
    </source>
</evidence>
<comment type="subunit">
    <text evidence="7">Part of the 30S ribosomal subunit.</text>
</comment>
<dbReference type="InterPro" id="IPR005717">
    <property type="entry name" value="Ribosomal_uS7_bac/org-type"/>
</dbReference>
<comment type="function">
    <text evidence="7">One of the primary rRNA binding proteins, it binds directly to 16S rRNA where it nucleates assembly of the head domain of the 30S subunit.</text>
</comment>
<comment type="subcellular location">
    <subcellularLocation>
        <location evidence="7">Plastid</location>
        <location evidence="7">Chloroplast</location>
    </subcellularLocation>
</comment>
<keyword evidence="4 7" id="KW-0689">Ribosomal protein</keyword>
<dbReference type="GO" id="GO:0009507">
    <property type="term" value="C:chloroplast"/>
    <property type="evidence" value="ECO:0007669"/>
    <property type="project" value="UniProtKB-SubCell"/>
</dbReference>
<dbReference type="GO" id="GO:0006412">
    <property type="term" value="P:translation"/>
    <property type="evidence" value="ECO:0007669"/>
    <property type="project" value="UniProtKB-UniRule"/>
</dbReference>
<evidence type="ECO:0000259" key="9">
    <source>
        <dbReference type="Pfam" id="PF00177"/>
    </source>
</evidence>
<reference evidence="10" key="1">
    <citation type="journal article" date="2016" name="Genome Announc.">
        <title>Complete Chloroplast Genome Sequence of Phagomixotrophic Green Alga Cymbomonas tetramitiformis.</title>
        <authorList>
            <person name="Satjarak A."/>
            <person name="Paasch A.E."/>
            <person name="Graham L.E."/>
            <person name="Kim E."/>
        </authorList>
    </citation>
    <scope>NUCLEOTIDE SEQUENCE</scope>
    <source>
        <strain evidence="10">PLY262</strain>
    </source>
</reference>
<dbReference type="GO" id="GO:0019843">
    <property type="term" value="F:rRNA binding"/>
    <property type="evidence" value="ECO:0007669"/>
    <property type="project" value="UniProtKB-UniRule"/>
</dbReference>
<dbReference type="SUPFAM" id="SSF47973">
    <property type="entry name" value="Ribosomal protein S7"/>
    <property type="match status" value="1"/>
</dbReference>
<dbReference type="Gene3D" id="1.10.455.10">
    <property type="entry name" value="Ribosomal protein S7 domain"/>
    <property type="match status" value="1"/>
</dbReference>
<dbReference type="GO" id="GO:0015935">
    <property type="term" value="C:small ribosomal subunit"/>
    <property type="evidence" value="ECO:0007669"/>
    <property type="project" value="InterPro"/>
</dbReference>
<dbReference type="InterPro" id="IPR023798">
    <property type="entry name" value="Ribosomal_uS7_dom"/>
</dbReference>
<dbReference type="CDD" id="cd14871">
    <property type="entry name" value="uS7_Chloroplast"/>
    <property type="match status" value="1"/>
</dbReference>
<dbReference type="PROSITE" id="PS00052">
    <property type="entry name" value="RIBOSOMAL_S7"/>
    <property type="match status" value="1"/>
</dbReference>
<dbReference type="GeneID" id="27908595"/>
<dbReference type="InterPro" id="IPR000235">
    <property type="entry name" value="Ribosomal_uS7"/>
</dbReference>
<geneLocation type="chloroplast" evidence="10"/>
<accession>A0A166QHQ2</accession>
<proteinExistence type="inferred from homology"/>
<dbReference type="PIRSF" id="PIRSF002122">
    <property type="entry name" value="RPS7p_RPS7a_RPS5e_RPS7o"/>
    <property type="match status" value="1"/>
</dbReference>
<evidence type="ECO:0000256" key="8">
    <source>
        <dbReference type="RuleBase" id="RU003619"/>
    </source>
</evidence>
<dbReference type="EMBL" id="KX013545">
    <property type="protein sequence ID" value="ANA56893.1"/>
    <property type="molecule type" value="Genomic_DNA"/>
</dbReference>
<dbReference type="GO" id="GO:0003735">
    <property type="term" value="F:structural constituent of ribosome"/>
    <property type="evidence" value="ECO:0007669"/>
    <property type="project" value="InterPro"/>
</dbReference>
<dbReference type="HAMAP" id="MF_00480_B">
    <property type="entry name" value="Ribosomal_uS7_B"/>
    <property type="match status" value="1"/>
</dbReference>
<keyword evidence="5 7" id="KW-0687">Ribonucleoprotein</keyword>
<dbReference type="InterPro" id="IPR036823">
    <property type="entry name" value="Ribosomal_uS7_dom_sf"/>
</dbReference>
<keyword evidence="3 7" id="KW-0694">RNA-binding</keyword>
<keyword evidence="2 7" id="KW-0699">rRNA-binding</keyword>
<evidence type="ECO:0000256" key="3">
    <source>
        <dbReference type="ARBA" id="ARBA00022884"/>
    </source>
</evidence>
<dbReference type="Pfam" id="PF00177">
    <property type="entry name" value="Ribosomal_S7"/>
    <property type="match status" value="1"/>
</dbReference>
<evidence type="ECO:0000256" key="1">
    <source>
        <dbReference type="ARBA" id="ARBA00007151"/>
    </source>
</evidence>
<dbReference type="NCBIfam" id="TIGR01029">
    <property type="entry name" value="rpsG_bact"/>
    <property type="match status" value="1"/>
</dbReference>
<evidence type="ECO:0000256" key="6">
    <source>
        <dbReference type="ARBA" id="ARBA00035151"/>
    </source>
</evidence>
<dbReference type="InterPro" id="IPR020606">
    <property type="entry name" value="Ribosomal_uS7_CS"/>
</dbReference>
<dbReference type="FunFam" id="1.10.455.10:FF:000001">
    <property type="entry name" value="30S ribosomal protein S7"/>
    <property type="match status" value="1"/>
</dbReference>